<dbReference type="InterPro" id="IPR036890">
    <property type="entry name" value="HATPase_C_sf"/>
</dbReference>
<sequence>MISFEGFTLLILFFILAPIIEAIALLFLFIFEKRIDLLENRNVKIELEKELQQALYNQLNQQIQPHFLFNTLNVILSLARLNRTRELVRALEVLSQFLKFKYKSTEPLISLQREIDYTEQYLEIQKLRFGSRLSIQLDCADDLLSACIPPFVLQTLVENAFKHGLERKMGEALLKIRISSEDEEVRLEVIDNGSSGMEDLSHEAPPTEEPQLEKSGHGLDNIRRRLHLCFGDHAQLSLSPIEEGGTQVLVVWPFVLCDPYESEVRG</sequence>
<evidence type="ECO:0000256" key="1">
    <source>
        <dbReference type="SAM" id="Coils"/>
    </source>
</evidence>
<dbReference type="Pfam" id="PF02518">
    <property type="entry name" value="HATPase_c"/>
    <property type="match status" value="1"/>
</dbReference>
<dbReference type="Pfam" id="PF06580">
    <property type="entry name" value="His_kinase"/>
    <property type="match status" value="1"/>
</dbReference>
<dbReference type="RefSeq" id="WP_092276215.1">
    <property type="nucleotide sequence ID" value="NZ_BJOE01000025.1"/>
</dbReference>
<dbReference type="Proteomes" id="UP000198915">
    <property type="component" value="Unassembled WGS sequence"/>
</dbReference>
<accession>A0A1I4D5F0</accession>
<dbReference type="STRING" id="1884381.SAMN05518846_12294"/>
<feature type="domain" description="Signal transduction histidine kinase internal region" evidence="5">
    <location>
        <begin position="56"/>
        <end position="133"/>
    </location>
</feature>
<gene>
    <name evidence="6" type="ORF">SAMN05518846_12294</name>
</gene>
<keyword evidence="7" id="KW-1185">Reference proteome</keyword>
<dbReference type="Gene3D" id="3.30.565.10">
    <property type="entry name" value="Histidine kinase-like ATPase, C-terminal domain"/>
    <property type="match status" value="1"/>
</dbReference>
<evidence type="ECO:0000313" key="7">
    <source>
        <dbReference type="Proteomes" id="UP000198915"/>
    </source>
</evidence>
<proteinExistence type="predicted"/>
<dbReference type="SUPFAM" id="SSF55874">
    <property type="entry name" value="ATPase domain of HSP90 chaperone/DNA topoisomerase II/histidine kinase"/>
    <property type="match status" value="1"/>
</dbReference>
<dbReference type="PANTHER" id="PTHR34220">
    <property type="entry name" value="SENSOR HISTIDINE KINASE YPDA"/>
    <property type="match status" value="1"/>
</dbReference>
<keyword evidence="6" id="KW-0808">Transferase</keyword>
<evidence type="ECO:0000259" key="5">
    <source>
        <dbReference type="Pfam" id="PF06580"/>
    </source>
</evidence>
<evidence type="ECO:0000313" key="6">
    <source>
        <dbReference type="EMBL" id="SFK88355.1"/>
    </source>
</evidence>
<dbReference type="InterPro" id="IPR050640">
    <property type="entry name" value="Bact_2-comp_sensor_kinase"/>
</dbReference>
<dbReference type="GO" id="GO:0000155">
    <property type="term" value="F:phosphorelay sensor kinase activity"/>
    <property type="evidence" value="ECO:0007669"/>
    <property type="project" value="InterPro"/>
</dbReference>
<evidence type="ECO:0000259" key="4">
    <source>
        <dbReference type="Pfam" id="PF02518"/>
    </source>
</evidence>
<dbReference type="InterPro" id="IPR003594">
    <property type="entry name" value="HATPase_dom"/>
</dbReference>
<keyword evidence="3" id="KW-0812">Transmembrane</keyword>
<dbReference type="GO" id="GO:0016020">
    <property type="term" value="C:membrane"/>
    <property type="evidence" value="ECO:0007669"/>
    <property type="project" value="InterPro"/>
</dbReference>
<keyword evidence="3" id="KW-1133">Transmembrane helix</keyword>
<keyword evidence="6" id="KW-0418">Kinase</keyword>
<feature type="transmembrane region" description="Helical" evidence="3">
    <location>
        <begin position="6"/>
        <end position="31"/>
    </location>
</feature>
<dbReference type="EMBL" id="FORT01000022">
    <property type="protein sequence ID" value="SFK88355.1"/>
    <property type="molecule type" value="Genomic_DNA"/>
</dbReference>
<keyword evidence="3" id="KW-0472">Membrane</keyword>
<dbReference type="AlphaFoldDB" id="A0A1I4D5F0"/>
<feature type="region of interest" description="Disordered" evidence="2">
    <location>
        <begin position="194"/>
        <end position="215"/>
    </location>
</feature>
<evidence type="ECO:0000256" key="3">
    <source>
        <dbReference type="SAM" id="Phobius"/>
    </source>
</evidence>
<dbReference type="PANTHER" id="PTHR34220:SF7">
    <property type="entry name" value="SENSOR HISTIDINE KINASE YPDA"/>
    <property type="match status" value="1"/>
</dbReference>
<feature type="domain" description="Histidine kinase/HSP90-like ATPase" evidence="4">
    <location>
        <begin position="152"/>
        <end position="254"/>
    </location>
</feature>
<name>A0A1I4D5F0_9BACL</name>
<evidence type="ECO:0000256" key="2">
    <source>
        <dbReference type="SAM" id="MobiDB-lite"/>
    </source>
</evidence>
<dbReference type="InterPro" id="IPR010559">
    <property type="entry name" value="Sig_transdc_His_kin_internal"/>
</dbReference>
<keyword evidence="1" id="KW-0175">Coiled coil</keyword>
<organism evidence="6 7">
    <name type="scientific">Brevibacillus centrosporus</name>
    <dbReference type="NCBI Taxonomy" id="54910"/>
    <lineage>
        <taxon>Bacteria</taxon>
        <taxon>Bacillati</taxon>
        <taxon>Bacillota</taxon>
        <taxon>Bacilli</taxon>
        <taxon>Bacillales</taxon>
        <taxon>Paenibacillaceae</taxon>
        <taxon>Brevibacillus</taxon>
    </lineage>
</organism>
<reference evidence="7" key="1">
    <citation type="submission" date="2016-10" db="EMBL/GenBank/DDBJ databases">
        <authorList>
            <person name="Varghese N."/>
            <person name="Submissions S."/>
        </authorList>
    </citation>
    <scope>NUCLEOTIDE SEQUENCE [LARGE SCALE GENOMIC DNA]</scope>
    <source>
        <strain evidence="7">OK042</strain>
    </source>
</reference>
<protein>
    <submittedName>
        <fullName evidence="6">Histidine kinase</fullName>
    </submittedName>
</protein>
<feature type="coiled-coil region" evidence="1">
    <location>
        <begin position="35"/>
        <end position="62"/>
    </location>
</feature>